<feature type="domain" description="TarS/TarP linker" evidence="4">
    <location>
        <begin position="236"/>
        <end position="324"/>
    </location>
</feature>
<dbReference type="Gene3D" id="3.90.550.10">
    <property type="entry name" value="Spore Coat Polysaccharide Biosynthesis Protein SpsA, Chain A"/>
    <property type="match status" value="1"/>
</dbReference>
<protein>
    <submittedName>
        <fullName evidence="5">Glycosyltransferase</fullName>
    </submittedName>
</protein>
<reference evidence="5" key="1">
    <citation type="submission" date="2020-11" db="EMBL/GenBank/DDBJ databases">
        <title>Isolation and identification of active actinomycetes.</title>
        <authorList>
            <person name="Sun X."/>
        </authorList>
    </citation>
    <scope>NUCLEOTIDE SEQUENCE</scope>
    <source>
        <strain evidence="5">NEAU-A11</strain>
    </source>
</reference>
<comment type="caution">
    <text evidence="5">The sequence shown here is derived from an EMBL/GenBank/DDBJ whole genome shotgun (WGS) entry which is preliminary data.</text>
</comment>
<dbReference type="Pfam" id="PF22181">
    <property type="entry name" value="TarS_linker"/>
    <property type="match status" value="1"/>
</dbReference>
<keyword evidence="2" id="KW-0808">Transferase</keyword>
<dbReference type="Pfam" id="PF00535">
    <property type="entry name" value="Glycos_transf_2"/>
    <property type="match status" value="1"/>
</dbReference>
<dbReference type="GO" id="GO:0016757">
    <property type="term" value="F:glycosyltransferase activity"/>
    <property type="evidence" value="ECO:0007669"/>
    <property type="project" value="UniProtKB-KW"/>
</dbReference>
<feature type="domain" description="Glycosyltransferase 2-like" evidence="3">
    <location>
        <begin position="11"/>
        <end position="172"/>
    </location>
</feature>
<dbReference type="InterPro" id="IPR054028">
    <property type="entry name" value="TarS/TarP_linker"/>
</dbReference>
<keyword evidence="6" id="KW-1185">Reference proteome</keyword>
<keyword evidence="1" id="KW-0328">Glycosyltransferase</keyword>
<gene>
    <name evidence="5" type="ORF">I4J89_09085</name>
</gene>
<dbReference type="EMBL" id="JADQTO010000004">
    <property type="protein sequence ID" value="MBG0561614.1"/>
    <property type="molecule type" value="Genomic_DNA"/>
</dbReference>
<dbReference type="CDD" id="cd00761">
    <property type="entry name" value="Glyco_tranf_GTA_type"/>
    <property type="match status" value="1"/>
</dbReference>
<dbReference type="AlphaFoldDB" id="A0A931G0Q1"/>
<dbReference type="InterPro" id="IPR029044">
    <property type="entry name" value="Nucleotide-diphossugar_trans"/>
</dbReference>
<dbReference type="InterPro" id="IPR001173">
    <property type="entry name" value="Glyco_trans_2-like"/>
</dbReference>
<organism evidence="5 6">
    <name type="scientific">Actinoplanes aureus</name>
    <dbReference type="NCBI Taxonomy" id="2792083"/>
    <lineage>
        <taxon>Bacteria</taxon>
        <taxon>Bacillati</taxon>
        <taxon>Actinomycetota</taxon>
        <taxon>Actinomycetes</taxon>
        <taxon>Micromonosporales</taxon>
        <taxon>Micromonosporaceae</taxon>
        <taxon>Actinoplanes</taxon>
    </lineage>
</organism>
<sequence length="530" mass="58150">MAVTGAHPDVTVVVAVYNTMPYLRECLASLVGQTIGLDRLEVIAVDDGSTDTSGAELDSWAERYPDTITVMHQANSGGPAVPSNRALDVATGRYVFFIGADDHLGLEALERLVTTADELDADIVMGRMVGVGGRYVNRAVYRAGNQESISLADSALPWALSNTKLFRRSMLEEHGIRYPEQLRSYSDQPFTLRAVVAARRIAVRGDYDYYFAVRRDDQSNITYRTSVLRFLQDAAVVMDTVADVVTDPASRSQVLHRNFSWEVYKLVSDRYLAAGPEERGQVQEGVRKLAEAYLTEEIRANLDVQRRVPISIAQHGSLDDLNAVVEYYAEHGLGRLVAEGDRYYTELPGFREPEKKFPDSWFEVPARTASAQAQREPGTATWAYDGGGRAVALRVEWSSRLAELRDGAAVAGSVPASRLVAEPTDGGLTIRAEFSVADLVAGVGRKSERLKFRLSAADSLISHDVTATRPGVGAVRYRRGLRFYTVAVRADDKSRLSVSVTPIGPRRLAGRLVRKLRPALGPRQGGKTTA</sequence>
<dbReference type="RefSeq" id="WP_196413426.1">
    <property type="nucleotide sequence ID" value="NZ_JADQTO010000004.1"/>
</dbReference>
<accession>A0A931G0Q1</accession>
<dbReference type="PANTHER" id="PTHR22916">
    <property type="entry name" value="GLYCOSYLTRANSFERASE"/>
    <property type="match status" value="1"/>
</dbReference>
<dbReference type="PANTHER" id="PTHR22916:SF51">
    <property type="entry name" value="GLYCOSYLTRANSFERASE EPSH-RELATED"/>
    <property type="match status" value="1"/>
</dbReference>
<evidence type="ECO:0000259" key="3">
    <source>
        <dbReference type="Pfam" id="PF00535"/>
    </source>
</evidence>
<evidence type="ECO:0000256" key="2">
    <source>
        <dbReference type="ARBA" id="ARBA00022679"/>
    </source>
</evidence>
<proteinExistence type="predicted"/>
<name>A0A931G0Q1_9ACTN</name>
<evidence type="ECO:0000313" key="6">
    <source>
        <dbReference type="Proteomes" id="UP000598146"/>
    </source>
</evidence>
<evidence type="ECO:0000313" key="5">
    <source>
        <dbReference type="EMBL" id="MBG0561614.1"/>
    </source>
</evidence>
<dbReference type="SUPFAM" id="SSF53448">
    <property type="entry name" value="Nucleotide-diphospho-sugar transferases"/>
    <property type="match status" value="1"/>
</dbReference>
<evidence type="ECO:0000256" key="1">
    <source>
        <dbReference type="ARBA" id="ARBA00022676"/>
    </source>
</evidence>
<evidence type="ECO:0000259" key="4">
    <source>
        <dbReference type="Pfam" id="PF22181"/>
    </source>
</evidence>
<dbReference type="Proteomes" id="UP000598146">
    <property type="component" value="Unassembled WGS sequence"/>
</dbReference>